<sequence>MDELETAHRGGEEEMEINPNLSDNARRDLELVRLAREGDEHAFARLMNRYKDAIYFMLLKMVNNRADAEDLTIEAFGKAFTNLHQYSPKFAFSTWLFRIASNNGIDFLRKRRANTVPLDNPDTDRKDSEYNPNFKSETLSPEEKYIRQQRANILRRMVSRLKPRYRMLVELRYFKEYSYDEIAKELNLPLGTVKVQLFRAREMLFNLLSKTEMGSDKKGK</sequence>
<dbReference type="SUPFAM" id="SSF88946">
    <property type="entry name" value="Sigma2 domain of RNA polymerase sigma factors"/>
    <property type="match status" value="1"/>
</dbReference>
<organism evidence="8 9">
    <name type="scientific">Prolixibacter bellariivorans</name>
    <dbReference type="NCBI Taxonomy" id="314319"/>
    <lineage>
        <taxon>Bacteria</taxon>
        <taxon>Pseudomonadati</taxon>
        <taxon>Bacteroidota</taxon>
        <taxon>Bacteroidia</taxon>
        <taxon>Marinilabiliales</taxon>
        <taxon>Prolixibacteraceae</taxon>
        <taxon>Prolixibacter</taxon>
    </lineage>
</organism>
<evidence type="ECO:0000313" key="8">
    <source>
        <dbReference type="EMBL" id="GET32272.1"/>
    </source>
</evidence>
<evidence type="ECO:0000259" key="7">
    <source>
        <dbReference type="Pfam" id="PF08281"/>
    </source>
</evidence>
<dbReference type="InterPro" id="IPR013325">
    <property type="entry name" value="RNA_pol_sigma_r2"/>
</dbReference>
<dbReference type="SUPFAM" id="SSF88659">
    <property type="entry name" value="Sigma3 and sigma4 domains of RNA polymerase sigma factors"/>
    <property type="match status" value="1"/>
</dbReference>
<dbReference type="InterPro" id="IPR013324">
    <property type="entry name" value="RNA_pol_sigma_r3/r4-like"/>
</dbReference>
<dbReference type="CDD" id="cd06171">
    <property type="entry name" value="Sigma70_r4"/>
    <property type="match status" value="1"/>
</dbReference>
<dbReference type="GO" id="GO:0016987">
    <property type="term" value="F:sigma factor activity"/>
    <property type="evidence" value="ECO:0007669"/>
    <property type="project" value="UniProtKB-KW"/>
</dbReference>
<dbReference type="AlphaFoldDB" id="A0A5M4AWJ1"/>
<comment type="caution">
    <text evidence="8">The sequence shown here is derived from an EMBL/GenBank/DDBJ whole genome shotgun (WGS) entry which is preliminary data.</text>
</comment>
<dbReference type="InterPro" id="IPR039425">
    <property type="entry name" value="RNA_pol_sigma-70-like"/>
</dbReference>
<evidence type="ECO:0000256" key="5">
    <source>
        <dbReference type="SAM" id="MobiDB-lite"/>
    </source>
</evidence>
<keyword evidence="2" id="KW-0805">Transcription regulation</keyword>
<proteinExistence type="inferred from homology"/>
<dbReference type="InterPro" id="IPR013249">
    <property type="entry name" value="RNA_pol_sigma70_r4_t2"/>
</dbReference>
<protein>
    <submittedName>
        <fullName evidence="8">ECF RNA polymerase sigma factor SigW</fullName>
    </submittedName>
</protein>
<feature type="compositionally biased region" description="Basic and acidic residues" evidence="5">
    <location>
        <begin position="1"/>
        <end position="12"/>
    </location>
</feature>
<evidence type="ECO:0000256" key="2">
    <source>
        <dbReference type="ARBA" id="ARBA00023015"/>
    </source>
</evidence>
<evidence type="ECO:0000313" key="9">
    <source>
        <dbReference type="Proteomes" id="UP000391834"/>
    </source>
</evidence>
<evidence type="ECO:0000259" key="6">
    <source>
        <dbReference type="Pfam" id="PF04542"/>
    </source>
</evidence>
<dbReference type="PANTHER" id="PTHR43133">
    <property type="entry name" value="RNA POLYMERASE ECF-TYPE SIGMA FACTO"/>
    <property type="match status" value="1"/>
</dbReference>
<feature type="domain" description="RNA polymerase sigma-70 region 2" evidence="6">
    <location>
        <begin position="46"/>
        <end position="112"/>
    </location>
</feature>
<keyword evidence="9" id="KW-1185">Reference proteome</keyword>
<dbReference type="Pfam" id="PF04542">
    <property type="entry name" value="Sigma70_r2"/>
    <property type="match status" value="1"/>
</dbReference>
<keyword evidence="3" id="KW-0731">Sigma factor</keyword>
<dbReference type="GO" id="GO:0003677">
    <property type="term" value="F:DNA binding"/>
    <property type="evidence" value="ECO:0007669"/>
    <property type="project" value="InterPro"/>
</dbReference>
<dbReference type="Proteomes" id="UP000391834">
    <property type="component" value="Unassembled WGS sequence"/>
</dbReference>
<dbReference type="Gene3D" id="1.10.1740.10">
    <property type="match status" value="1"/>
</dbReference>
<evidence type="ECO:0000256" key="3">
    <source>
        <dbReference type="ARBA" id="ARBA00023082"/>
    </source>
</evidence>
<dbReference type="InterPro" id="IPR007627">
    <property type="entry name" value="RNA_pol_sigma70_r2"/>
</dbReference>
<dbReference type="PANTHER" id="PTHR43133:SF51">
    <property type="entry name" value="RNA POLYMERASE SIGMA FACTOR"/>
    <property type="match status" value="1"/>
</dbReference>
<dbReference type="InterPro" id="IPR014284">
    <property type="entry name" value="RNA_pol_sigma-70_dom"/>
</dbReference>
<dbReference type="Gene3D" id="1.10.10.10">
    <property type="entry name" value="Winged helix-like DNA-binding domain superfamily/Winged helix DNA-binding domain"/>
    <property type="match status" value="1"/>
</dbReference>
<dbReference type="NCBIfam" id="TIGR02937">
    <property type="entry name" value="sigma70-ECF"/>
    <property type="match status" value="1"/>
</dbReference>
<comment type="similarity">
    <text evidence="1">Belongs to the sigma-70 factor family. ECF subfamily.</text>
</comment>
<gene>
    <name evidence="8" type="primary">sigW</name>
    <name evidence="8" type="ORF">PbJCM13498_11350</name>
</gene>
<feature type="domain" description="RNA polymerase sigma factor 70 region 4 type 2" evidence="7">
    <location>
        <begin position="153"/>
        <end position="204"/>
    </location>
</feature>
<evidence type="ECO:0000256" key="1">
    <source>
        <dbReference type="ARBA" id="ARBA00010641"/>
    </source>
</evidence>
<reference evidence="8 9" key="1">
    <citation type="submission" date="2019-10" db="EMBL/GenBank/DDBJ databases">
        <title>Prolixibacter strains distinguished by the presence of nitrate reductase genes were adept at nitrate-dependent anaerobic corrosion of metallic iron and carbon steel.</title>
        <authorList>
            <person name="Iino T."/>
            <person name="Shono N."/>
            <person name="Ito K."/>
            <person name="Nakamura R."/>
            <person name="Sueoka K."/>
            <person name="Harayama S."/>
            <person name="Ohkuma M."/>
        </authorList>
    </citation>
    <scope>NUCLEOTIDE SEQUENCE [LARGE SCALE GENOMIC DNA]</scope>
    <source>
        <strain evidence="8 9">JCM 13498</strain>
    </source>
</reference>
<name>A0A5M4AWJ1_9BACT</name>
<dbReference type="InterPro" id="IPR036388">
    <property type="entry name" value="WH-like_DNA-bd_sf"/>
</dbReference>
<keyword evidence="4" id="KW-0804">Transcription</keyword>
<accession>A0A5M4AWJ1</accession>
<dbReference type="EMBL" id="BLAX01000001">
    <property type="protein sequence ID" value="GET32272.1"/>
    <property type="molecule type" value="Genomic_DNA"/>
</dbReference>
<dbReference type="GO" id="GO:0006352">
    <property type="term" value="P:DNA-templated transcription initiation"/>
    <property type="evidence" value="ECO:0007669"/>
    <property type="project" value="InterPro"/>
</dbReference>
<feature type="region of interest" description="Disordered" evidence="5">
    <location>
        <begin position="1"/>
        <end position="20"/>
    </location>
</feature>
<evidence type="ECO:0000256" key="4">
    <source>
        <dbReference type="ARBA" id="ARBA00023163"/>
    </source>
</evidence>
<dbReference type="Pfam" id="PF08281">
    <property type="entry name" value="Sigma70_r4_2"/>
    <property type="match status" value="1"/>
</dbReference>